<organism evidence="7 8">
    <name type="scientific">Roseibium marinum</name>
    <dbReference type="NCBI Taxonomy" id="281252"/>
    <lineage>
        <taxon>Bacteria</taxon>
        <taxon>Pseudomonadati</taxon>
        <taxon>Pseudomonadota</taxon>
        <taxon>Alphaproteobacteria</taxon>
        <taxon>Hyphomicrobiales</taxon>
        <taxon>Stappiaceae</taxon>
        <taxon>Roseibium</taxon>
    </lineage>
</organism>
<dbReference type="Pfam" id="PF07298">
    <property type="entry name" value="NnrU"/>
    <property type="match status" value="1"/>
</dbReference>
<dbReference type="RefSeq" id="WP_103224474.1">
    <property type="nucleotide sequence ID" value="NZ_PPCN01000011.1"/>
</dbReference>
<evidence type="ECO:0000259" key="6">
    <source>
        <dbReference type="Pfam" id="PF07298"/>
    </source>
</evidence>
<keyword evidence="3 5" id="KW-1133">Transmembrane helix</keyword>
<evidence type="ECO:0000256" key="5">
    <source>
        <dbReference type="SAM" id="Phobius"/>
    </source>
</evidence>
<dbReference type="InterPro" id="IPR009915">
    <property type="entry name" value="NnrU_dom"/>
</dbReference>
<name>A0A2S3UM69_9HYPH</name>
<dbReference type="EMBL" id="PPCN01000011">
    <property type="protein sequence ID" value="POF28818.1"/>
    <property type="molecule type" value="Genomic_DNA"/>
</dbReference>
<comment type="caution">
    <text evidence="7">The sequence shown here is derived from an EMBL/GenBank/DDBJ whole genome shotgun (WGS) entry which is preliminary data.</text>
</comment>
<feature type="transmembrane region" description="Helical" evidence="5">
    <location>
        <begin position="166"/>
        <end position="190"/>
    </location>
</feature>
<reference evidence="7 8" key="1">
    <citation type="submission" date="2018-01" db="EMBL/GenBank/DDBJ databases">
        <title>Genomic Encyclopedia of Archaeal and Bacterial Type Strains, Phase II (KMG-II): from individual species to whole genera.</title>
        <authorList>
            <person name="Goeker M."/>
        </authorList>
    </citation>
    <scope>NUCLEOTIDE SEQUENCE [LARGE SCALE GENOMIC DNA]</scope>
    <source>
        <strain evidence="7 8">DSM 17023</strain>
    </source>
</reference>
<feature type="transmembrane region" description="Helical" evidence="5">
    <location>
        <begin position="76"/>
        <end position="93"/>
    </location>
</feature>
<evidence type="ECO:0000313" key="8">
    <source>
        <dbReference type="Proteomes" id="UP000236959"/>
    </source>
</evidence>
<gene>
    <name evidence="7" type="ORF">CLV41_11168</name>
</gene>
<evidence type="ECO:0000256" key="2">
    <source>
        <dbReference type="ARBA" id="ARBA00022692"/>
    </source>
</evidence>
<feature type="transmembrane region" description="Helical" evidence="5">
    <location>
        <begin position="113"/>
        <end position="138"/>
    </location>
</feature>
<dbReference type="OrthoDB" id="5293641at2"/>
<dbReference type="AlphaFoldDB" id="A0A2S3UM69"/>
<feature type="transmembrane region" description="Helical" evidence="5">
    <location>
        <begin position="35"/>
        <end position="55"/>
    </location>
</feature>
<evidence type="ECO:0000256" key="4">
    <source>
        <dbReference type="ARBA" id="ARBA00023136"/>
    </source>
</evidence>
<evidence type="ECO:0000313" key="7">
    <source>
        <dbReference type="EMBL" id="POF28818.1"/>
    </source>
</evidence>
<feature type="domain" description="NnrU" evidence="6">
    <location>
        <begin position="3"/>
        <end position="191"/>
    </location>
</feature>
<dbReference type="GO" id="GO:0016020">
    <property type="term" value="C:membrane"/>
    <property type="evidence" value="ECO:0007669"/>
    <property type="project" value="UniProtKB-SubCell"/>
</dbReference>
<proteinExistence type="predicted"/>
<keyword evidence="8" id="KW-1185">Reference proteome</keyword>
<sequence length="193" mass="20974">MVLLVAGLILFLGMHLVPARPFLRSGLISKLGENGYKGLFTLIAAAGFILIVYGYGSARFDGSPLIYDPPVWLRHVTLLLMIPVFIFLVTAYVPCRIRNTLKHPMLVAVKLWAFSHLLANGDLASVLLFGSFLAWAVFDRISVKRRGPGAGLPDFVSGDPGKWSDVGVILAGIALYGLFVWKLHALLIGVSVT</sequence>
<evidence type="ECO:0000256" key="1">
    <source>
        <dbReference type="ARBA" id="ARBA00004141"/>
    </source>
</evidence>
<protein>
    <submittedName>
        <fullName evidence="7">Putative membrane protein</fullName>
    </submittedName>
</protein>
<dbReference type="Proteomes" id="UP000236959">
    <property type="component" value="Unassembled WGS sequence"/>
</dbReference>
<comment type="subcellular location">
    <subcellularLocation>
        <location evidence="1">Membrane</location>
        <topology evidence="1">Multi-pass membrane protein</topology>
    </subcellularLocation>
</comment>
<keyword evidence="4 5" id="KW-0472">Membrane</keyword>
<evidence type="ECO:0000256" key="3">
    <source>
        <dbReference type="ARBA" id="ARBA00022989"/>
    </source>
</evidence>
<keyword evidence="2 5" id="KW-0812">Transmembrane</keyword>
<accession>A0A2S3UM69</accession>